<dbReference type="RefSeq" id="XP_007835647.1">
    <property type="nucleotide sequence ID" value="XM_007837456.1"/>
</dbReference>
<reference evidence="2" key="1">
    <citation type="journal article" date="2015" name="BMC Genomics">
        <title>Genomic and transcriptomic analysis of the endophytic fungus Pestalotiopsis fici reveals its lifestyle and high potential for synthesis of natural products.</title>
        <authorList>
            <person name="Wang X."/>
            <person name="Zhang X."/>
            <person name="Liu L."/>
            <person name="Xiang M."/>
            <person name="Wang W."/>
            <person name="Sun X."/>
            <person name="Che Y."/>
            <person name="Guo L."/>
            <person name="Liu G."/>
            <person name="Guo L."/>
            <person name="Wang C."/>
            <person name="Yin W.B."/>
            <person name="Stadler M."/>
            <person name="Zhang X."/>
            <person name="Liu X."/>
        </authorList>
    </citation>
    <scope>NUCLEOTIDE SEQUENCE [LARGE SCALE GENOMIC DNA]</scope>
    <source>
        <strain evidence="2">W106-1 / CGMCC3.15140</strain>
    </source>
</reference>
<organism evidence="1 2">
    <name type="scientific">Pestalotiopsis fici (strain W106-1 / CGMCC3.15140)</name>
    <dbReference type="NCBI Taxonomy" id="1229662"/>
    <lineage>
        <taxon>Eukaryota</taxon>
        <taxon>Fungi</taxon>
        <taxon>Dikarya</taxon>
        <taxon>Ascomycota</taxon>
        <taxon>Pezizomycotina</taxon>
        <taxon>Sordariomycetes</taxon>
        <taxon>Xylariomycetidae</taxon>
        <taxon>Amphisphaeriales</taxon>
        <taxon>Sporocadaceae</taxon>
        <taxon>Pestalotiopsis</taxon>
    </lineage>
</organism>
<dbReference type="AlphaFoldDB" id="W3X0V6"/>
<dbReference type="GeneID" id="19273888"/>
<name>W3X0V6_PESFW</name>
<dbReference type="EMBL" id="KI912114">
    <property type="protein sequence ID" value="ETS79022.1"/>
    <property type="molecule type" value="Genomic_DNA"/>
</dbReference>
<sequence>MAWLSSKSPLQALEPDMMETETGYTTTTATTISTRKTYTTATTSVTDNVIVTERREDLCHGAGHLHHNHAWDICIESTTTTLRTFQTYGNLATLTASQRKLSSSYEASASGFVSASRIK</sequence>
<dbReference type="KEGG" id="pfy:PFICI_08875"/>
<dbReference type="Proteomes" id="UP000030651">
    <property type="component" value="Unassembled WGS sequence"/>
</dbReference>
<protein>
    <submittedName>
        <fullName evidence="1">Uncharacterized protein</fullName>
    </submittedName>
</protein>
<keyword evidence="2" id="KW-1185">Reference proteome</keyword>
<evidence type="ECO:0000313" key="1">
    <source>
        <dbReference type="EMBL" id="ETS79022.1"/>
    </source>
</evidence>
<accession>W3X0V6</accession>
<proteinExistence type="predicted"/>
<gene>
    <name evidence="1" type="ORF">PFICI_08875</name>
</gene>
<evidence type="ECO:0000313" key="2">
    <source>
        <dbReference type="Proteomes" id="UP000030651"/>
    </source>
</evidence>
<dbReference type="InParanoid" id="W3X0V6"/>
<dbReference type="HOGENOM" id="CLU_2062302_0_0_1"/>